<proteinExistence type="predicted"/>
<dbReference type="SUPFAM" id="SSF52540">
    <property type="entry name" value="P-loop containing nucleoside triphosphate hydrolases"/>
    <property type="match status" value="1"/>
</dbReference>
<accession>A0ABN1KHZ3</accession>
<dbReference type="Proteomes" id="UP001500279">
    <property type="component" value="Unassembled WGS sequence"/>
</dbReference>
<keyword evidence="3" id="KW-1185">Reference proteome</keyword>
<dbReference type="PANTHER" id="PTHR37512">
    <property type="entry name" value="TRIFUNCTIONAL NAD BIOSYNTHESIS/REGULATOR PROTEIN NADR"/>
    <property type="match status" value="1"/>
</dbReference>
<protein>
    <recommendedName>
        <fullName evidence="1">NadR/Ttd14 AAA domain-containing protein</fullName>
    </recommendedName>
</protein>
<dbReference type="PANTHER" id="PTHR37512:SF1">
    <property type="entry name" value="NADR_TTD14 AAA DOMAIN-CONTAINING PROTEIN"/>
    <property type="match status" value="1"/>
</dbReference>
<dbReference type="RefSeq" id="WP_231012941.1">
    <property type="nucleotide sequence ID" value="NZ_BAAAEW010000045.1"/>
</dbReference>
<gene>
    <name evidence="2" type="ORF">GCM10009107_56320</name>
</gene>
<reference evidence="2 3" key="1">
    <citation type="journal article" date="2019" name="Int. J. Syst. Evol. Microbiol.">
        <title>The Global Catalogue of Microorganisms (GCM) 10K type strain sequencing project: providing services to taxonomists for standard genome sequencing and annotation.</title>
        <authorList>
            <consortium name="The Broad Institute Genomics Platform"/>
            <consortium name="The Broad Institute Genome Sequencing Center for Infectious Disease"/>
            <person name="Wu L."/>
            <person name="Ma J."/>
        </authorList>
    </citation>
    <scope>NUCLEOTIDE SEQUENCE [LARGE SCALE GENOMIC DNA]</scope>
    <source>
        <strain evidence="2 3">JCM 15503</strain>
    </source>
</reference>
<evidence type="ECO:0000259" key="1">
    <source>
        <dbReference type="Pfam" id="PF13521"/>
    </source>
</evidence>
<dbReference type="InterPro" id="IPR038727">
    <property type="entry name" value="NadR/Ttd14_AAA_dom"/>
</dbReference>
<organism evidence="2 3">
    <name type="scientific">Ideonella azotifigens</name>
    <dbReference type="NCBI Taxonomy" id="513160"/>
    <lineage>
        <taxon>Bacteria</taxon>
        <taxon>Pseudomonadati</taxon>
        <taxon>Pseudomonadota</taxon>
        <taxon>Betaproteobacteria</taxon>
        <taxon>Burkholderiales</taxon>
        <taxon>Sphaerotilaceae</taxon>
        <taxon>Ideonella</taxon>
    </lineage>
</organism>
<dbReference type="Pfam" id="PF13521">
    <property type="entry name" value="AAA_28"/>
    <property type="match status" value="1"/>
</dbReference>
<comment type="caution">
    <text evidence="2">The sequence shown here is derived from an EMBL/GenBank/DDBJ whole genome shotgun (WGS) entry which is preliminary data.</text>
</comment>
<dbReference type="InterPro" id="IPR027417">
    <property type="entry name" value="P-loop_NTPase"/>
</dbReference>
<dbReference type="InterPro" id="IPR052735">
    <property type="entry name" value="NAD_biosynth-regulator"/>
</dbReference>
<dbReference type="EMBL" id="BAAAEW010000045">
    <property type="protein sequence ID" value="GAA0767384.1"/>
    <property type="molecule type" value="Genomic_DNA"/>
</dbReference>
<feature type="domain" description="NadR/Ttd14 AAA" evidence="1">
    <location>
        <begin position="11"/>
        <end position="170"/>
    </location>
</feature>
<name>A0ABN1KHZ3_9BURK</name>
<sequence length="236" mass="25879">MPEQQQTGRVIALVGAESTGKSTLAAALAPRVAELTGWPCTWVPEYLREWCDAQGRTPREAEQEAIALEQARRIELAAATHAVVLADTTPLMTAVYHRQVFGSQALDAMALAWQRRCALTLLTALDLPWEPDGLQRDGPQVRAPVDNRLRELLVGAGLAFAVVSGSGPRRLEAALDAMVPVLRLRRAPRTGLLTRLQDRDAAQPAWLWACDSCDQPDCEHTAFQQRIRTAGSLQRS</sequence>
<evidence type="ECO:0000313" key="2">
    <source>
        <dbReference type="EMBL" id="GAA0767384.1"/>
    </source>
</evidence>
<evidence type="ECO:0000313" key="3">
    <source>
        <dbReference type="Proteomes" id="UP001500279"/>
    </source>
</evidence>
<dbReference type="Gene3D" id="3.40.50.300">
    <property type="entry name" value="P-loop containing nucleotide triphosphate hydrolases"/>
    <property type="match status" value="1"/>
</dbReference>